<name>A0AAU9FA58_DROMD</name>
<gene>
    <name evidence="1" type="ORF">DMAD_10557</name>
</gene>
<proteinExistence type="predicted"/>
<organism evidence="1 2">
    <name type="scientific">Drosophila madeirensis</name>
    <name type="common">Fruit fly</name>
    <dbReference type="NCBI Taxonomy" id="30013"/>
    <lineage>
        <taxon>Eukaryota</taxon>
        <taxon>Metazoa</taxon>
        <taxon>Ecdysozoa</taxon>
        <taxon>Arthropoda</taxon>
        <taxon>Hexapoda</taxon>
        <taxon>Insecta</taxon>
        <taxon>Pterygota</taxon>
        <taxon>Neoptera</taxon>
        <taxon>Endopterygota</taxon>
        <taxon>Diptera</taxon>
        <taxon>Brachycera</taxon>
        <taxon>Muscomorpha</taxon>
        <taxon>Ephydroidea</taxon>
        <taxon>Drosophilidae</taxon>
        <taxon>Drosophila</taxon>
        <taxon>Sophophora</taxon>
    </lineage>
</organism>
<dbReference type="EMBL" id="AP029263">
    <property type="protein sequence ID" value="BFF92520.1"/>
    <property type="molecule type" value="Genomic_DNA"/>
</dbReference>
<dbReference type="Proteomes" id="UP001500889">
    <property type="component" value="Chromosome O"/>
</dbReference>
<sequence>MPMRRIRQSGDGRLVTLSPSVAGASCQLPAANKVKQFWPRPREPSAAKSRQVASGKVTRIQFLCSSELNPGKCDNRKGTNQQRFAEKESRFWELLIERLSDGYSGQEEAAERKPCCSGSIRGI</sequence>
<keyword evidence="2" id="KW-1185">Reference proteome</keyword>
<dbReference type="AlphaFoldDB" id="A0AAU9FA58"/>
<protein>
    <submittedName>
        <fullName evidence="1">Uncharacterized protein</fullName>
    </submittedName>
</protein>
<reference evidence="1 2" key="1">
    <citation type="submission" date="2024-02" db="EMBL/GenBank/DDBJ databases">
        <title>A chromosome-level genome assembly of Drosophila madeirensis, a fruit fly species endemic to Madeira island.</title>
        <authorList>
            <person name="Tomihara K."/>
            <person name="Llopart A."/>
            <person name="Yamamoto D."/>
        </authorList>
    </citation>
    <scope>NUCLEOTIDE SEQUENCE [LARGE SCALE GENOMIC DNA]</scope>
    <source>
        <strain evidence="1 2">RF1</strain>
    </source>
</reference>
<accession>A0AAU9FA58</accession>
<dbReference type="PROSITE" id="PS51257">
    <property type="entry name" value="PROKAR_LIPOPROTEIN"/>
    <property type="match status" value="1"/>
</dbReference>
<evidence type="ECO:0000313" key="1">
    <source>
        <dbReference type="EMBL" id="BFF92520.1"/>
    </source>
</evidence>
<evidence type="ECO:0000313" key="2">
    <source>
        <dbReference type="Proteomes" id="UP001500889"/>
    </source>
</evidence>